<dbReference type="InterPro" id="IPR011944">
    <property type="entry name" value="Steroid_delta5-4_isomerase"/>
</dbReference>
<evidence type="ECO:0000313" key="2">
    <source>
        <dbReference type="EMBL" id="MFC5239025.1"/>
    </source>
</evidence>
<comment type="caution">
    <text evidence="2">The sequence shown here is derived from an EMBL/GenBank/DDBJ whole genome shotgun (WGS) entry which is preliminary data.</text>
</comment>
<protein>
    <submittedName>
        <fullName evidence="2">SgcJ/EcaC family oxidoreductase</fullName>
    </submittedName>
</protein>
<keyword evidence="3" id="KW-1185">Reference proteome</keyword>
<feature type="domain" description="DUF4440" evidence="1">
    <location>
        <begin position="25"/>
        <end position="130"/>
    </location>
</feature>
<evidence type="ECO:0000313" key="3">
    <source>
        <dbReference type="Proteomes" id="UP001596035"/>
    </source>
</evidence>
<accession>A0ABW0DML8</accession>
<dbReference type="Pfam" id="PF14534">
    <property type="entry name" value="DUF4440"/>
    <property type="match status" value="1"/>
</dbReference>
<dbReference type="CDD" id="cd00531">
    <property type="entry name" value="NTF2_like"/>
    <property type="match status" value="1"/>
</dbReference>
<evidence type="ECO:0000259" key="1">
    <source>
        <dbReference type="Pfam" id="PF14534"/>
    </source>
</evidence>
<dbReference type="NCBIfam" id="TIGR02246">
    <property type="entry name" value="SgcJ/EcaC family oxidoreductase"/>
    <property type="match status" value="1"/>
</dbReference>
<dbReference type="SUPFAM" id="SSF54427">
    <property type="entry name" value="NTF2-like"/>
    <property type="match status" value="1"/>
</dbReference>
<proteinExistence type="predicted"/>
<name>A0ABW0DML8_9ACTN</name>
<reference evidence="3" key="1">
    <citation type="journal article" date="2019" name="Int. J. Syst. Evol. Microbiol.">
        <title>The Global Catalogue of Microorganisms (GCM) 10K type strain sequencing project: providing services to taxonomists for standard genome sequencing and annotation.</title>
        <authorList>
            <consortium name="The Broad Institute Genomics Platform"/>
            <consortium name="The Broad Institute Genome Sequencing Center for Infectious Disease"/>
            <person name="Wu L."/>
            <person name="Ma J."/>
        </authorList>
    </citation>
    <scope>NUCLEOTIDE SEQUENCE [LARGE SCALE GENOMIC DNA]</scope>
    <source>
        <strain evidence="3">CGMCC 4.7131</strain>
    </source>
</reference>
<organism evidence="2 3">
    <name type="scientific">Streptomyces atrovirens</name>
    <dbReference type="NCBI Taxonomy" id="285556"/>
    <lineage>
        <taxon>Bacteria</taxon>
        <taxon>Bacillati</taxon>
        <taxon>Actinomycetota</taxon>
        <taxon>Actinomycetes</taxon>
        <taxon>Kitasatosporales</taxon>
        <taxon>Streptomycetaceae</taxon>
        <taxon>Streptomyces</taxon>
    </lineage>
</organism>
<dbReference type="InterPro" id="IPR032710">
    <property type="entry name" value="NTF2-like_dom_sf"/>
</dbReference>
<gene>
    <name evidence="2" type="ORF">ACFPWV_03680</name>
</gene>
<dbReference type="RefSeq" id="WP_344561208.1">
    <property type="nucleotide sequence ID" value="NZ_BAAATG010000021.1"/>
</dbReference>
<dbReference type="Proteomes" id="UP001596035">
    <property type="component" value="Unassembled WGS sequence"/>
</dbReference>
<dbReference type="InterPro" id="IPR027843">
    <property type="entry name" value="DUF4440"/>
</dbReference>
<dbReference type="Gene3D" id="3.10.450.50">
    <property type="match status" value="1"/>
</dbReference>
<sequence>MTTQTATAPAVEISDEDKAAVASIPQRVVEAWAAYDADAFAEVFTPDGTLILPGVYEKGRDAIRAFAAAAFAGPYKGTRVTGTPIDIRFANEGAGVLITRGGILAPGETEPAPERAVHASWVVVKRDGKWFLGAYQNSPRHAA</sequence>
<dbReference type="EMBL" id="JBHSKN010000004">
    <property type="protein sequence ID" value="MFC5239025.1"/>
    <property type="molecule type" value="Genomic_DNA"/>
</dbReference>